<feature type="compositionally biased region" description="Basic residues" evidence="1">
    <location>
        <begin position="448"/>
        <end position="457"/>
    </location>
</feature>
<dbReference type="InParanoid" id="A0A067QB37"/>
<feature type="compositionally biased region" description="Low complexity" evidence="1">
    <location>
        <begin position="866"/>
        <end position="883"/>
    </location>
</feature>
<feature type="compositionally biased region" description="Low complexity" evidence="1">
    <location>
        <begin position="91"/>
        <end position="100"/>
    </location>
</feature>
<protein>
    <submittedName>
        <fullName evidence="2">Uncharacterized protein</fullName>
    </submittedName>
</protein>
<feature type="compositionally biased region" description="Pro residues" evidence="1">
    <location>
        <begin position="55"/>
        <end position="70"/>
    </location>
</feature>
<feature type="compositionally biased region" description="Low complexity" evidence="1">
    <location>
        <begin position="432"/>
        <end position="447"/>
    </location>
</feature>
<feature type="compositionally biased region" description="Pro residues" evidence="1">
    <location>
        <begin position="700"/>
        <end position="725"/>
    </location>
</feature>
<feature type="compositionally biased region" description="Polar residues" evidence="1">
    <location>
        <begin position="372"/>
        <end position="382"/>
    </location>
</feature>
<dbReference type="EMBL" id="KL197710">
    <property type="protein sequence ID" value="KDQ63360.1"/>
    <property type="molecule type" value="Genomic_DNA"/>
</dbReference>
<gene>
    <name evidence="2" type="ORF">JAAARDRAFT_29384</name>
</gene>
<feature type="compositionally biased region" description="Pro residues" evidence="1">
    <location>
        <begin position="21"/>
        <end position="31"/>
    </location>
</feature>
<feature type="compositionally biased region" description="Low complexity" evidence="1">
    <location>
        <begin position="726"/>
        <end position="746"/>
    </location>
</feature>
<name>A0A067QB37_9AGAM</name>
<evidence type="ECO:0000256" key="1">
    <source>
        <dbReference type="SAM" id="MobiDB-lite"/>
    </source>
</evidence>
<organism evidence="2 3">
    <name type="scientific">Jaapia argillacea MUCL 33604</name>
    <dbReference type="NCBI Taxonomy" id="933084"/>
    <lineage>
        <taxon>Eukaryota</taxon>
        <taxon>Fungi</taxon>
        <taxon>Dikarya</taxon>
        <taxon>Basidiomycota</taxon>
        <taxon>Agaricomycotina</taxon>
        <taxon>Agaricomycetes</taxon>
        <taxon>Agaricomycetidae</taxon>
        <taxon>Jaapiales</taxon>
        <taxon>Jaapiaceae</taxon>
        <taxon>Jaapia</taxon>
    </lineage>
</organism>
<feature type="region of interest" description="Disordered" evidence="1">
    <location>
        <begin position="357"/>
        <end position="899"/>
    </location>
</feature>
<feature type="compositionally biased region" description="Pro residues" evidence="1">
    <location>
        <begin position="747"/>
        <end position="759"/>
    </location>
</feature>
<feature type="compositionally biased region" description="Low complexity" evidence="1">
    <location>
        <begin position="201"/>
        <end position="248"/>
    </location>
</feature>
<dbReference type="Proteomes" id="UP000027265">
    <property type="component" value="Unassembled WGS sequence"/>
</dbReference>
<dbReference type="AlphaFoldDB" id="A0A067QB37"/>
<proteinExistence type="predicted"/>
<evidence type="ECO:0000313" key="2">
    <source>
        <dbReference type="EMBL" id="KDQ63360.1"/>
    </source>
</evidence>
<dbReference type="STRING" id="933084.A0A067QB37"/>
<feature type="region of interest" description="Disordered" evidence="1">
    <location>
        <begin position="1"/>
        <end position="318"/>
    </location>
</feature>
<feature type="compositionally biased region" description="Low complexity" evidence="1">
    <location>
        <begin position="760"/>
        <end position="772"/>
    </location>
</feature>
<feature type="compositionally biased region" description="Basic and acidic residues" evidence="1">
    <location>
        <begin position="249"/>
        <end position="259"/>
    </location>
</feature>
<feature type="compositionally biased region" description="Low complexity" evidence="1">
    <location>
        <begin position="409"/>
        <end position="418"/>
    </location>
</feature>
<evidence type="ECO:0000313" key="3">
    <source>
        <dbReference type="Proteomes" id="UP000027265"/>
    </source>
</evidence>
<feature type="compositionally biased region" description="Pro residues" evidence="1">
    <location>
        <begin position="843"/>
        <end position="857"/>
    </location>
</feature>
<sequence length="1020" mass="111264">MEDDDVYGGMATPIRSSRQPSPTPRLAPSPSPSHSSASGTQLPPLMSHQHRHTPSPHPRTPLPQQQPPLPHQQIPYPTTYQVHSASGHVNPRPISSSSKPPSDPAFASNPNVNPYFTAVPPENGGRDGRSKSAHRPTDSQTLKLKSQDAVHGRSHSLASDNLGGDMTAAQMEDTPPPPPPYSSSPQPPPSIVITPAHITTSSSVASLHHPSSHSPYPHSSPNSASASDNESGRSAVSSRSASEASMSGSEHERDLRPEATRNISAPELGQGGGGRRGPRMERLQVPHRSVSEPVSHTKASSGKGKSKKGSQGQGGTSPLEVVDMVDVLDETDPLGRAWHHDGPYEAASTALRQMTRERTLSTKKSGGGGLHHQTQGSISTGDLSKPMGIVPGQIFPKFMMPPTQVASAQQPQQQQQQPIMRMPSDPYASHFPPQLQPGMPLQQQQQQHYHHHHHHHQQPPPPPPHDPRVAHQQVPYPQRVQSSRAQEDPRQSHYPQPQSQADLARRAAEQSFPQGMGRAVSSSSRAPPDPRQVPPPQVDMHGRGTVIDQRPPPQVVERAPSSRMPSDPRLATQPQVDQYGRVLTDQRPPPPPQPLARDPSSRGPVDHRQITQQMDAYNRALVDRGVPPQNVMRASSSRTPSDPRQSHHPQQEQYNPTRDDHPLPPPPPAHVIAPSSRKLTKSHRKPESEPRVDTYSNDTPLPPPPPTQMPPMQLPFPPQPQPQPQPSRQYPQPPQQLHHQPSQQFPAQPPPQAYPPQPPVSSRVSRSVSDSRALPPRASEYRPTPNEGVPIPPKAPSSRQSNSPVRVSRGPLPSPPSLPVQSVDTILDREPHPSMPGQFTPPARRPSPPSQPPPPVDPSRDPSRPPRSVRAPSIAPSSQQSSDSRSHSSGGGNNRLQPSYIPKHLVMPAPLQNMGQQPPPSQQQRTHQRAVSLNNPAYPATITSRPFAASARNVVRQEVKVELKGKRNFLRKRNTLDGHGDDGMGQVHYSVEVNPQPVAKEAKAGIHFPRRFLSKRRIDI</sequence>
<feature type="compositionally biased region" description="Pro residues" evidence="1">
    <location>
        <begin position="527"/>
        <end position="537"/>
    </location>
</feature>
<feature type="compositionally biased region" description="Pro residues" evidence="1">
    <location>
        <begin position="174"/>
        <end position="190"/>
    </location>
</feature>
<feature type="compositionally biased region" description="Polar residues" evidence="1">
    <location>
        <begin position="632"/>
        <end position="643"/>
    </location>
</feature>
<accession>A0A067QB37</accession>
<keyword evidence="3" id="KW-1185">Reference proteome</keyword>
<reference evidence="3" key="1">
    <citation type="journal article" date="2014" name="Proc. Natl. Acad. Sci. U.S.A.">
        <title>Extensive sampling of basidiomycete genomes demonstrates inadequacy of the white-rot/brown-rot paradigm for wood decay fungi.</title>
        <authorList>
            <person name="Riley R."/>
            <person name="Salamov A.A."/>
            <person name="Brown D.W."/>
            <person name="Nagy L.G."/>
            <person name="Floudas D."/>
            <person name="Held B.W."/>
            <person name="Levasseur A."/>
            <person name="Lombard V."/>
            <person name="Morin E."/>
            <person name="Otillar R."/>
            <person name="Lindquist E.A."/>
            <person name="Sun H."/>
            <person name="LaButti K.M."/>
            <person name="Schmutz J."/>
            <person name="Jabbour D."/>
            <person name="Luo H."/>
            <person name="Baker S.E."/>
            <person name="Pisabarro A.G."/>
            <person name="Walton J.D."/>
            <person name="Blanchette R.A."/>
            <person name="Henrissat B."/>
            <person name="Martin F."/>
            <person name="Cullen D."/>
            <person name="Hibbett D.S."/>
            <person name="Grigoriev I.V."/>
        </authorList>
    </citation>
    <scope>NUCLEOTIDE SEQUENCE [LARGE SCALE GENOMIC DNA]</scope>
    <source>
        <strain evidence="3">MUCL 33604</strain>
    </source>
</reference>
<dbReference type="HOGENOM" id="CLU_296133_0_0_1"/>